<sequence>MGQTSRRYSVCLKFPTLTDLMRIRKGILGSGCGGTGGKSEGSATRNEGVETMWGRLTGAMRVLPRQPVALWNGAGMRAMSSFAKKPKVVSVTGAAGAIGYSLVIRIASGEMLGKDQPVILKLIETEPGMKPLKGVMMELQDCAFPLLHGLHGTADLEEGFGDAEHCVLVGARPRGPGMERKDLMTANAAIFETQGKAINKAAAKGVSVLVVGNPANTNSLVLAANAPDVDSSKVMAMMRLDQNRAMGQIAEKTGCLVSDVEKVVIWGNHSNNQYPDIHHATVKGESAMKVINDEAWMKETFIPRVQKRGAEIISARGASSAASAASSAIDHFRDYVYGTGDMWHSIAIPSKGEYNTTPGLWFSLPRKCLGDGKMELVEGLTFNAFGEEMMKKVEKELIEERDAVKHLLP</sequence>
<evidence type="ECO:0000313" key="8">
    <source>
        <dbReference type="Proteomes" id="UP000324585"/>
    </source>
</evidence>
<gene>
    <name evidence="7" type="ORF">FVE85_3078</name>
</gene>
<proteinExistence type="inferred from homology"/>
<reference evidence="8" key="1">
    <citation type="journal article" date="2019" name="Nat. Commun.">
        <title>Expansion of phycobilisome linker gene families in mesophilic red algae.</title>
        <authorList>
            <person name="Lee J."/>
            <person name="Kim D."/>
            <person name="Bhattacharya D."/>
            <person name="Yoon H.S."/>
        </authorList>
    </citation>
    <scope>NUCLEOTIDE SEQUENCE [LARGE SCALE GENOMIC DNA]</scope>
    <source>
        <strain evidence="8">CCMP 1328</strain>
    </source>
</reference>
<dbReference type="OMA" id="DHMRDWT"/>
<feature type="domain" description="Lactate/malate dehydrogenase C-terminal" evidence="6">
    <location>
        <begin position="239"/>
        <end position="406"/>
    </location>
</feature>
<dbReference type="InterPro" id="IPR015955">
    <property type="entry name" value="Lactate_DH/Glyco_Ohase_4_C"/>
</dbReference>
<dbReference type="SUPFAM" id="SSF51735">
    <property type="entry name" value="NAD(P)-binding Rossmann-fold domains"/>
    <property type="match status" value="1"/>
</dbReference>
<dbReference type="HAMAP" id="MF_01517">
    <property type="entry name" value="Malate_dehydrog_2"/>
    <property type="match status" value="1"/>
</dbReference>
<dbReference type="Pfam" id="PF00056">
    <property type="entry name" value="Ldh_1_N"/>
    <property type="match status" value="1"/>
</dbReference>
<dbReference type="Pfam" id="PF02866">
    <property type="entry name" value="Ldh_1_C"/>
    <property type="match status" value="1"/>
</dbReference>
<protein>
    <recommendedName>
        <fullName evidence="2">malate dehydrogenase</fullName>
        <ecNumber evidence="2">1.1.1.37</ecNumber>
    </recommendedName>
</protein>
<dbReference type="Gene3D" id="3.90.110.10">
    <property type="entry name" value="Lactate dehydrogenase/glycoside hydrolase, family 4, C-terminal"/>
    <property type="match status" value="1"/>
</dbReference>
<evidence type="ECO:0000259" key="6">
    <source>
        <dbReference type="Pfam" id="PF02866"/>
    </source>
</evidence>
<name>A0A5J4YWL1_PORPP</name>
<dbReference type="FunFam" id="3.40.50.720:FF:000010">
    <property type="entry name" value="Malate dehydrogenase"/>
    <property type="match status" value="1"/>
</dbReference>
<dbReference type="GO" id="GO:0006108">
    <property type="term" value="P:malate metabolic process"/>
    <property type="evidence" value="ECO:0007669"/>
    <property type="project" value="InterPro"/>
</dbReference>
<evidence type="ECO:0000259" key="5">
    <source>
        <dbReference type="Pfam" id="PF00056"/>
    </source>
</evidence>
<dbReference type="OrthoDB" id="4069699at2759"/>
<organism evidence="7 8">
    <name type="scientific">Porphyridium purpureum</name>
    <name type="common">Red alga</name>
    <name type="synonym">Porphyridium cruentum</name>
    <dbReference type="NCBI Taxonomy" id="35688"/>
    <lineage>
        <taxon>Eukaryota</taxon>
        <taxon>Rhodophyta</taxon>
        <taxon>Bangiophyceae</taxon>
        <taxon>Porphyridiales</taxon>
        <taxon>Porphyridiaceae</taxon>
        <taxon>Porphyridium</taxon>
    </lineage>
</organism>
<dbReference type="EMBL" id="VRMN01000004">
    <property type="protein sequence ID" value="KAA8494837.1"/>
    <property type="molecule type" value="Genomic_DNA"/>
</dbReference>
<dbReference type="InterPro" id="IPR010945">
    <property type="entry name" value="Malate_DH_type2"/>
</dbReference>
<dbReference type="Proteomes" id="UP000324585">
    <property type="component" value="Unassembled WGS sequence"/>
</dbReference>
<accession>A0A5J4YWL1</accession>
<keyword evidence="3" id="KW-0560">Oxidoreductase</keyword>
<evidence type="ECO:0000256" key="2">
    <source>
        <dbReference type="ARBA" id="ARBA00012995"/>
    </source>
</evidence>
<dbReference type="PANTHER" id="PTHR23382">
    <property type="entry name" value="MALATE DEHYDROGENASE"/>
    <property type="match status" value="1"/>
</dbReference>
<feature type="domain" description="Lactate/malate dehydrogenase N-terminal" evidence="5">
    <location>
        <begin position="89"/>
        <end position="227"/>
    </location>
</feature>
<dbReference type="NCBIfam" id="NF003916">
    <property type="entry name" value="PRK05442.1"/>
    <property type="match status" value="1"/>
</dbReference>
<dbReference type="InterPro" id="IPR022383">
    <property type="entry name" value="Lactate/malate_DH_C"/>
</dbReference>
<dbReference type="SUPFAM" id="SSF56327">
    <property type="entry name" value="LDH C-terminal domain-like"/>
    <property type="match status" value="1"/>
</dbReference>
<dbReference type="InterPro" id="IPR001236">
    <property type="entry name" value="Lactate/malate_DH_N"/>
</dbReference>
<dbReference type="FunFam" id="3.90.110.10:FF:000002">
    <property type="entry name" value="Malate dehydrogenase"/>
    <property type="match status" value="1"/>
</dbReference>
<dbReference type="Gene3D" id="3.40.50.720">
    <property type="entry name" value="NAD(P)-binding Rossmann-like Domain"/>
    <property type="match status" value="1"/>
</dbReference>
<dbReference type="GO" id="GO:0030060">
    <property type="term" value="F:L-malate dehydrogenase (NAD+) activity"/>
    <property type="evidence" value="ECO:0007669"/>
    <property type="project" value="UniProtKB-EC"/>
</dbReference>
<dbReference type="NCBIfam" id="TIGR01759">
    <property type="entry name" value="MalateDH-SF1"/>
    <property type="match status" value="1"/>
</dbReference>
<evidence type="ECO:0000256" key="1">
    <source>
        <dbReference type="ARBA" id="ARBA00009613"/>
    </source>
</evidence>
<comment type="similarity">
    <text evidence="1">Belongs to the LDH/MDH superfamily. MDH type 2 family.</text>
</comment>
<dbReference type="AlphaFoldDB" id="A0A5J4YWL1"/>
<evidence type="ECO:0000256" key="4">
    <source>
        <dbReference type="ARBA" id="ARBA00023027"/>
    </source>
</evidence>
<evidence type="ECO:0000313" key="7">
    <source>
        <dbReference type="EMBL" id="KAA8494837.1"/>
    </source>
</evidence>
<evidence type="ECO:0000256" key="3">
    <source>
        <dbReference type="ARBA" id="ARBA00023002"/>
    </source>
</evidence>
<keyword evidence="4" id="KW-0520">NAD</keyword>
<keyword evidence="8" id="KW-1185">Reference proteome</keyword>
<dbReference type="EC" id="1.1.1.37" evidence="2"/>
<dbReference type="InterPro" id="IPR036291">
    <property type="entry name" value="NAD(P)-bd_dom_sf"/>
</dbReference>
<comment type="caution">
    <text evidence="7">The sequence shown here is derived from an EMBL/GenBank/DDBJ whole genome shotgun (WGS) entry which is preliminary data.</text>
</comment>